<evidence type="ECO:0000256" key="7">
    <source>
        <dbReference type="SAM" id="MobiDB-lite"/>
    </source>
</evidence>
<dbReference type="GO" id="GO:0006629">
    <property type="term" value="P:lipid metabolic process"/>
    <property type="evidence" value="ECO:0007669"/>
    <property type="project" value="UniProtKB-KW"/>
</dbReference>
<evidence type="ECO:0000313" key="10">
    <source>
        <dbReference type="Proteomes" id="UP000095751"/>
    </source>
</evidence>
<dbReference type="CDD" id="cd23995">
    <property type="entry name" value="Seipin_BSCL2_like"/>
    <property type="match status" value="1"/>
</dbReference>
<dbReference type="GO" id="GO:0005789">
    <property type="term" value="C:endoplasmic reticulum membrane"/>
    <property type="evidence" value="ECO:0007669"/>
    <property type="project" value="UniProtKB-SubCell"/>
</dbReference>
<keyword evidence="4 8" id="KW-1133">Transmembrane helix</keyword>
<proteinExistence type="predicted"/>
<sequence>MMNDLNDDNLRRRRHNDVATIRFLLEEALIFSSESAIQRRRQSSHFTFEERDMRRERSFVGIFPLLRRFLLLWVFGLLLIVLSACEYFVFYKLVMPGLHTSQILAFDYTGLDYQTRKETATKYVDNTCERNTANTTNTNTTRMVSSSSSISPLRVPEQEDENYRQLAELAPFAVVDLFATHQSWQHKIPDIVPRLNTRKHILTKGMPHYIEIILDLPESDLNRKTIGMFNVVVELLSSETGETNTHYNNSTKKLLATSTRTTRIPFESLWISNFRKSICIVPYMVGVIQENRRVVVPSYRYFVESAEFPLRYVKVRLLMSPEKAQRGELVEVVQGMVNIGKELTDVQLVLKEWFLTCLTFGTTFFFFLQLVLIFATHYFWKCRKQRQHIILEDDVSEILGLDVIDDIDDEGQSNRSGNPINESFDENETSSSQGLNNSRYSDEQGEWEDLPQPTRSSSQAPRTDVTVTIEPDTSNTT</sequence>
<evidence type="ECO:0000256" key="4">
    <source>
        <dbReference type="ARBA" id="ARBA00022989"/>
    </source>
</evidence>
<evidence type="ECO:0000313" key="9">
    <source>
        <dbReference type="EMBL" id="OEU20716.1"/>
    </source>
</evidence>
<dbReference type="Pfam" id="PF06775">
    <property type="entry name" value="Seipin"/>
    <property type="match status" value="1"/>
</dbReference>
<evidence type="ECO:0000256" key="5">
    <source>
        <dbReference type="ARBA" id="ARBA00023098"/>
    </source>
</evidence>
<evidence type="ECO:0000256" key="2">
    <source>
        <dbReference type="ARBA" id="ARBA00022692"/>
    </source>
</evidence>
<feature type="transmembrane region" description="Helical" evidence="8">
    <location>
        <begin position="353"/>
        <end position="380"/>
    </location>
</feature>
<evidence type="ECO:0000256" key="8">
    <source>
        <dbReference type="SAM" id="Phobius"/>
    </source>
</evidence>
<evidence type="ECO:0000256" key="1">
    <source>
        <dbReference type="ARBA" id="ARBA00004477"/>
    </source>
</evidence>
<keyword evidence="6 8" id="KW-0472">Membrane</keyword>
<dbReference type="GO" id="GO:0140042">
    <property type="term" value="P:lipid droplet formation"/>
    <property type="evidence" value="ECO:0007669"/>
    <property type="project" value="UniProtKB-ARBA"/>
</dbReference>
<name>A0A1E7FRE1_9STRA</name>
<keyword evidence="3" id="KW-0256">Endoplasmic reticulum</keyword>
<dbReference type="InterPro" id="IPR009617">
    <property type="entry name" value="Seipin"/>
</dbReference>
<dbReference type="AlphaFoldDB" id="A0A1E7FRE1"/>
<evidence type="ECO:0000256" key="3">
    <source>
        <dbReference type="ARBA" id="ARBA00022824"/>
    </source>
</evidence>
<dbReference type="PANTHER" id="PTHR21212:SF0">
    <property type="entry name" value="SEIPIN"/>
    <property type="match status" value="1"/>
</dbReference>
<comment type="subcellular location">
    <subcellularLocation>
        <location evidence="1">Endoplasmic reticulum membrane</location>
        <topology evidence="1">Multi-pass membrane protein</topology>
    </subcellularLocation>
</comment>
<organism evidence="9 10">
    <name type="scientific">Fragilariopsis cylindrus CCMP1102</name>
    <dbReference type="NCBI Taxonomy" id="635003"/>
    <lineage>
        <taxon>Eukaryota</taxon>
        <taxon>Sar</taxon>
        <taxon>Stramenopiles</taxon>
        <taxon>Ochrophyta</taxon>
        <taxon>Bacillariophyta</taxon>
        <taxon>Bacillariophyceae</taxon>
        <taxon>Bacillariophycidae</taxon>
        <taxon>Bacillariales</taxon>
        <taxon>Bacillariaceae</taxon>
        <taxon>Fragilariopsis</taxon>
    </lineage>
</organism>
<protein>
    <recommendedName>
        <fullName evidence="11">Seipin</fullName>
    </recommendedName>
</protein>
<reference evidence="9 10" key="1">
    <citation type="submission" date="2016-09" db="EMBL/GenBank/DDBJ databases">
        <title>Extensive genetic diversity and differential bi-allelic expression allows diatom success in the polar Southern Ocean.</title>
        <authorList>
            <consortium name="DOE Joint Genome Institute"/>
            <person name="Mock T."/>
            <person name="Otillar R.P."/>
            <person name="Strauss J."/>
            <person name="Dupont C."/>
            <person name="Frickenhaus S."/>
            <person name="Maumus F."/>
            <person name="Mcmullan M."/>
            <person name="Sanges R."/>
            <person name="Schmutz J."/>
            <person name="Toseland A."/>
            <person name="Valas R."/>
            <person name="Veluchamy A."/>
            <person name="Ward B.J."/>
            <person name="Allen A."/>
            <person name="Barry K."/>
            <person name="Falciatore A."/>
            <person name="Ferrante M."/>
            <person name="Fortunato A.E."/>
            <person name="Gloeckner G."/>
            <person name="Gruber A."/>
            <person name="Hipkin R."/>
            <person name="Janech M."/>
            <person name="Kroth P."/>
            <person name="Leese F."/>
            <person name="Lindquist E."/>
            <person name="Lyon B.R."/>
            <person name="Martin J."/>
            <person name="Mayer C."/>
            <person name="Parker M."/>
            <person name="Quesneville H."/>
            <person name="Raymond J."/>
            <person name="Uhlig C."/>
            <person name="Valentin K.U."/>
            <person name="Worden A.Z."/>
            <person name="Armbrust E.V."/>
            <person name="Bowler C."/>
            <person name="Green B."/>
            <person name="Moulton V."/>
            <person name="Van Oosterhout C."/>
            <person name="Grigoriev I."/>
        </authorList>
    </citation>
    <scope>NUCLEOTIDE SEQUENCE [LARGE SCALE GENOMIC DNA]</scope>
    <source>
        <strain evidence="9 10">CCMP1102</strain>
    </source>
</reference>
<feature type="region of interest" description="Disordered" evidence="7">
    <location>
        <begin position="409"/>
        <end position="477"/>
    </location>
</feature>
<accession>A0A1E7FRE1</accession>
<dbReference type="EMBL" id="KV784354">
    <property type="protein sequence ID" value="OEU20716.1"/>
    <property type="molecule type" value="Genomic_DNA"/>
</dbReference>
<keyword evidence="10" id="KW-1185">Reference proteome</keyword>
<dbReference type="KEGG" id="fcy:FRACYDRAFT_234348"/>
<dbReference type="PANTHER" id="PTHR21212">
    <property type="entry name" value="BERNARDINELLI-SEIP CONGENITAL LIPODYSTROPHY 2 HOMOLOG BSCL2 PROTEIN"/>
    <property type="match status" value="1"/>
</dbReference>
<dbReference type="Proteomes" id="UP000095751">
    <property type="component" value="Unassembled WGS sequence"/>
</dbReference>
<evidence type="ECO:0000256" key="6">
    <source>
        <dbReference type="ARBA" id="ARBA00023136"/>
    </source>
</evidence>
<keyword evidence="5" id="KW-0443">Lipid metabolism</keyword>
<feature type="compositionally biased region" description="Polar residues" evidence="7">
    <location>
        <begin position="429"/>
        <end position="439"/>
    </location>
</feature>
<evidence type="ECO:0008006" key="11">
    <source>
        <dbReference type="Google" id="ProtNLM"/>
    </source>
</evidence>
<keyword evidence="2 8" id="KW-0812">Transmembrane</keyword>
<dbReference type="OrthoDB" id="3990054at2759"/>
<dbReference type="InParanoid" id="A0A1E7FRE1"/>
<gene>
    <name evidence="9" type="ORF">FRACYDRAFT_234348</name>
</gene>
<feature type="transmembrane region" description="Helical" evidence="8">
    <location>
        <begin position="69"/>
        <end position="90"/>
    </location>
</feature>